<feature type="transmembrane region" description="Helical" evidence="1">
    <location>
        <begin position="120"/>
        <end position="146"/>
    </location>
</feature>
<accession>A0A917S3N9</accession>
<evidence type="ECO:0000313" key="3">
    <source>
        <dbReference type="Proteomes" id="UP000613840"/>
    </source>
</evidence>
<dbReference type="AlphaFoldDB" id="A0A917S3N9"/>
<organism evidence="2 3">
    <name type="scientific">Microlunatus endophyticus</name>
    <dbReference type="NCBI Taxonomy" id="1716077"/>
    <lineage>
        <taxon>Bacteria</taxon>
        <taxon>Bacillati</taxon>
        <taxon>Actinomycetota</taxon>
        <taxon>Actinomycetes</taxon>
        <taxon>Propionibacteriales</taxon>
        <taxon>Propionibacteriaceae</taxon>
        <taxon>Microlunatus</taxon>
    </lineage>
</organism>
<sequence>MSQELGGVAGRGRLAHGWTIVATYLRLGVLNVAQYRGEFFVALANVITLATQFVGIAVIFANTSNLGGWTPSGLIALIGVYTILSGLIAMVIQPSLQQLMEGIRLGTFDFTLTKPADSQLLASVAVVSPAQALNIVFGAGIVGYASLRMGTTIGPLQWLYFCLTLVFGAVIVYSFLTLLGTCAFWWVKVDNILVVFSAVFGQAGRWPLAVFPGWMRIVLSLIIPVGLAVTVPAQALAGGLSGWLVLGSAAVAALFFAAARAFWKYALRHYTGASA</sequence>
<keyword evidence="3" id="KW-1185">Reference proteome</keyword>
<evidence type="ECO:0000256" key="1">
    <source>
        <dbReference type="SAM" id="Phobius"/>
    </source>
</evidence>
<feature type="transmembrane region" description="Helical" evidence="1">
    <location>
        <begin position="73"/>
        <end position="92"/>
    </location>
</feature>
<dbReference type="InterPro" id="IPR010390">
    <property type="entry name" value="ABC-2_transporter-like"/>
</dbReference>
<feature type="transmembrane region" description="Helical" evidence="1">
    <location>
        <begin position="158"/>
        <end position="186"/>
    </location>
</feature>
<dbReference type="Proteomes" id="UP000613840">
    <property type="component" value="Unassembled WGS sequence"/>
</dbReference>
<reference evidence="2" key="2">
    <citation type="submission" date="2020-09" db="EMBL/GenBank/DDBJ databases">
        <authorList>
            <person name="Sun Q."/>
            <person name="Zhou Y."/>
        </authorList>
    </citation>
    <scope>NUCLEOTIDE SEQUENCE</scope>
    <source>
        <strain evidence="2">CGMCC 4.7306</strain>
    </source>
</reference>
<gene>
    <name evidence="2" type="ORF">GCM10011575_12130</name>
</gene>
<keyword evidence="1" id="KW-0472">Membrane</keyword>
<feature type="transmembrane region" description="Helical" evidence="1">
    <location>
        <begin position="39"/>
        <end position="61"/>
    </location>
</feature>
<feature type="transmembrane region" description="Helical" evidence="1">
    <location>
        <begin position="243"/>
        <end position="263"/>
    </location>
</feature>
<dbReference type="Pfam" id="PF06182">
    <property type="entry name" value="ABC2_membrane_6"/>
    <property type="match status" value="1"/>
</dbReference>
<proteinExistence type="predicted"/>
<keyword evidence="1" id="KW-0812">Transmembrane</keyword>
<dbReference type="EMBL" id="BMMZ01000002">
    <property type="protein sequence ID" value="GGL55303.1"/>
    <property type="molecule type" value="Genomic_DNA"/>
</dbReference>
<dbReference type="PANTHER" id="PTHR36833">
    <property type="entry name" value="SLR0610 PROTEIN-RELATED"/>
    <property type="match status" value="1"/>
</dbReference>
<evidence type="ECO:0000313" key="2">
    <source>
        <dbReference type="EMBL" id="GGL55303.1"/>
    </source>
</evidence>
<protein>
    <submittedName>
        <fullName evidence="2">ABC transporter permease</fullName>
    </submittedName>
</protein>
<name>A0A917S3N9_9ACTN</name>
<dbReference type="RefSeq" id="WP_188894256.1">
    <property type="nucleotide sequence ID" value="NZ_BMMZ01000002.1"/>
</dbReference>
<keyword evidence="1" id="KW-1133">Transmembrane helix</keyword>
<feature type="transmembrane region" description="Helical" evidence="1">
    <location>
        <begin position="218"/>
        <end position="237"/>
    </location>
</feature>
<comment type="caution">
    <text evidence="2">The sequence shown here is derived from an EMBL/GenBank/DDBJ whole genome shotgun (WGS) entry which is preliminary data.</text>
</comment>
<dbReference type="PANTHER" id="PTHR36833:SF2">
    <property type="entry name" value="SLR0610 PROTEIN"/>
    <property type="match status" value="1"/>
</dbReference>
<reference evidence="2" key="1">
    <citation type="journal article" date="2014" name="Int. J. Syst. Evol. Microbiol.">
        <title>Complete genome sequence of Corynebacterium casei LMG S-19264T (=DSM 44701T), isolated from a smear-ripened cheese.</title>
        <authorList>
            <consortium name="US DOE Joint Genome Institute (JGI-PGF)"/>
            <person name="Walter F."/>
            <person name="Albersmeier A."/>
            <person name="Kalinowski J."/>
            <person name="Ruckert C."/>
        </authorList>
    </citation>
    <scope>NUCLEOTIDE SEQUENCE</scope>
    <source>
        <strain evidence="2">CGMCC 4.7306</strain>
    </source>
</reference>